<feature type="region of interest" description="Disordered" evidence="4">
    <location>
        <begin position="231"/>
        <end position="287"/>
    </location>
</feature>
<dbReference type="CDD" id="cd02696">
    <property type="entry name" value="MurNAc-LAA"/>
    <property type="match status" value="1"/>
</dbReference>
<dbReference type="PANTHER" id="PTHR30404">
    <property type="entry name" value="N-ACETYLMURAMOYL-L-ALANINE AMIDASE"/>
    <property type="match status" value="1"/>
</dbReference>
<comment type="catalytic activity">
    <reaction evidence="1">
        <text>Hydrolyzes the link between N-acetylmuramoyl residues and L-amino acid residues in certain cell-wall glycopeptides.</text>
        <dbReference type="EC" id="3.5.1.28"/>
    </reaction>
</comment>
<dbReference type="GO" id="GO:0008745">
    <property type="term" value="F:N-acetylmuramoyl-L-alanine amidase activity"/>
    <property type="evidence" value="ECO:0007669"/>
    <property type="project" value="UniProtKB-EC"/>
</dbReference>
<accession>A7GXE0</accession>
<evidence type="ECO:0000259" key="6">
    <source>
        <dbReference type="SMART" id="SM00646"/>
    </source>
</evidence>
<protein>
    <recommendedName>
        <fullName evidence="2">N-acetylmuramoyl-L-alanine amidase</fullName>
        <ecNumber evidence="2">3.5.1.28</ecNumber>
    </recommendedName>
</protein>
<keyword evidence="5" id="KW-0732">Signal</keyword>
<reference evidence="7" key="1">
    <citation type="submission" date="2016-07" db="EMBL/GenBank/DDBJ databases">
        <title>Comparative genomics of the Campylobacter concisus group.</title>
        <authorList>
            <person name="Miller W.G."/>
            <person name="Yee E."/>
            <person name="Chapman M.H."/>
            <person name="Huynh S."/>
            <person name="Bono J.L."/>
            <person name="On S.L.W."/>
            <person name="StLeger J."/>
            <person name="Foster G."/>
            <person name="Parker C.T."/>
        </authorList>
    </citation>
    <scope>NUCLEOTIDE SEQUENCE</scope>
    <source>
        <strain evidence="7">525.92</strain>
    </source>
</reference>
<dbReference type="Gene3D" id="3.40.630.40">
    <property type="entry name" value="Zn-dependent exopeptidases"/>
    <property type="match status" value="1"/>
</dbReference>
<dbReference type="SMART" id="SM00646">
    <property type="entry name" value="Ami_3"/>
    <property type="match status" value="1"/>
</dbReference>
<dbReference type="KEGG" id="ccv:CCV52592_0486"/>
<feature type="compositionally biased region" description="Polar residues" evidence="4">
    <location>
        <begin position="97"/>
        <end position="114"/>
    </location>
</feature>
<dbReference type="HOGENOM" id="CLU_014322_11_1_7"/>
<dbReference type="FunFam" id="3.40.630.40:FF:000005">
    <property type="entry name" value="N-acetylmuramoyl-L-alanine amidase (AmiA)"/>
    <property type="match status" value="1"/>
</dbReference>
<dbReference type="SUPFAM" id="SSF53187">
    <property type="entry name" value="Zn-dependent exopeptidases"/>
    <property type="match status" value="1"/>
</dbReference>
<dbReference type="EMBL" id="CP000767">
    <property type="protein sequence ID" value="EAU00797.1"/>
    <property type="molecule type" value="Genomic_DNA"/>
</dbReference>
<sequence>MTRIIFVVLMLAMSLFSANEAQIFSNFDRNFATSTKAQKSKFHNDIKQIYVQAIINNDKNLKKQTLSRLIISSKALGLDSSSYLNDLNELNGAKPAKTNSPDTQTRQTQTPIKQTPSTRPLYLLSATKNGDTLVLKFNQPLDTSKLKTSALNQKNIYRNIMDIEGVLNGSSLTYKNFITQEVHIAQFDKNTIRIVFSDRAQKTIKANVIGDALVISSENFVSNEKINAPLTKQPVKTQQSTPIPPAQAQPPKTPAAPTSQPRPHHITGGKTIVIDPGHGGSDPGAISGKMQEKVAVLAVGKKLGEILKKRGYKVYFTRSNDTFINLRTRTKYANDKMADLFVSIHANAAPNAVKAASMHGIETFFLSPARSERSKNAAALENKSDIEEMNYFSQQTFLNVLNREKIIASNKLGIDMQRELLAQARKVYSASDGGVREAPFWVLVGALMPAVLVEIGYITHPVEGKMLYDDAYQNALALGIANGVDSYFAKN</sequence>
<evidence type="ECO:0000256" key="4">
    <source>
        <dbReference type="SAM" id="MobiDB-lite"/>
    </source>
</evidence>
<evidence type="ECO:0000313" key="7">
    <source>
        <dbReference type="EMBL" id="EAU00797.1"/>
    </source>
</evidence>
<evidence type="ECO:0000256" key="3">
    <source>
        <dbReference type="ARBA" id="ARBA00022801"/>
    </source>
</evidence>
<feature type="region of interest" description="Disordered" evidence="4">
    <location>
        <begin position="89"/>
        <end position="114"/>
    </location>
</feature>
<dbReference type="GO" id="GO:0009253">
    <property type="term" value="P:peptidoglycan catabolic process"/>
    <property type="evidence" value="ECO:0007669"/>
    <property type="project" value="InterPro"/>
</dbReference>
<dbReference type="InterPro" id="IPR050695">
    <property type="entry name" value="N-acetylmuramoyl_amidase_3"/>
</dbReference>
<dbReference type="OrthoDB" id="9806267at2"/>
<evidence type="ECO:0000256" key="5">
    <source>
        <dbReference type="SAM" id="SignalP"/>
    </source>
</evidence>
<keyword evidence="3 7" id="KW-0378">Hydrolase</keyword>
<dbReference type="Pfam" id="PF01520">
    <property type="entry name" value="Amidase_3"/>
    <property type="match status" value="1"/>
</dbReference>
<evidence type="ECO:0000313" key="8">
    <source>
        <dbReference type="Proteomes" id="UP000006380"/>
    </source>
</evidence>
<dbReference type="EC" id="3.5.1.28" evidence="2"/>
<feature type="compositionally biased region" description="Pro residues" evidence="4">
    <location>
        <begin position="242"/>
        <end position="254"/>
    </location>
</feature>
<name>A7GXE0_CAMC5</name>
<feature type="domain" description="MurNAc-LAA" evidence="6">
    <location>
        <begin position="330"/>
        <end position="485"/>
    </location>
</feature>
<feature type="chain" id="PRO_5002709747" description="N-acetylmuramoyl-L-alanine amidase" evidence="5">
    <location>
        <begin position="22"/>
        <end position="491"/>
    </location>
</feature>
<dbReference type="PANTHER" id="PTHR30404:SF0">
    <property type="entry name" value="N-ACETYLMURAMOYL-L-ALANINE AMIDASE AMIC"/>
    <property type="match status" value="1"/>
</dbReference>
<gene>
    <name evidence="7" type="primary">amiA</name>
    <name evidence="7" type="ORF">CCV52592_0486</name>
</gene>
<dbReference type="AlphaFoldDB" id="A7GXE0"/>
<keyword evidence="8" id="KW-1185">Reference proteome</keyword>
<dbReference type="RefSeq" id="WP_011992043.1">
    <property type="nucleotide sequence ID" value="NC_009715.2"/>
</dbReference>
<evidence type="ECO:0000256" key="2">
    <source>
        <dbReference type="ARBA" id="ARBA00011901"/>
    </source>
</evidence>
<proteinExistence type="predicted"/>
<dbReference type="InterPro" id="IPR002508">
    <property type="entry name" value="MurNAc-LAA_cat"/>
</dbReference>
<dbReference type="STRING" id="360105.CCV52592_0486"/>
<dbReference type="GO" id="GO:0030288">
    <property type="term" value="C:outer membrane-bounded periplasmic space"/>
    <property type="evidence" value="ECO:0007669"/>
    <property type="project" value="TreeGrafter"/>
</dbReference>
<evidence type="ECO:0000256" key="1">
    <source>
        <dbReference type="ARBA" id="ARBA00001561"/>
    </source>
</evidence>
<dbReference type="Proteomes" id="UP000006380">
    <property type="component" value="Chromosome"/>
</dbReference>
<feature type="signal peptide" evidence="5">
    <location>
        <begin position="1"/>
        <end position="21"/>
    </location>
</feature>
<organism evidence="7 8">
    <name type="scientific">Campylobacter curvus (strain 525.92)</name>
    <dbReference type="NCBI Taxonomy" id="360105"/>
    <lineage>
        <taxon>Bacteria</taxon>
        <taxon>Pseudomonadati</taxon>
        <taxon>Campylobacterota</taxon>
        <taxon>Epsilonproteobacteria</taxon>
        <taxon>Campylobacterales</taxon>
        <taxon>Campylobacteraceae</taxon>
        <taxon>Campylobacter</taxon>
    </lineage>
</organism>